<reference evidence="1 2" key="1">
    <citation type="submission" date="2009-12" db="EMBL/GenBank/DDBJ databases">
        <authorList>
            <person name="Shrivastava S."/>
            <person name="Madupu R."/>
            <person name="Durkin A.S."/>
            <person name="Torralba M."/>
            <person name="Methe B."/>
            <person name="Sutton G.G."/>
            <person name="Strausberg R.L."/>
            <person name="Nelson K.E."/>
        </authorList>
    </citation>
    <scope>NUCLEOTIDE SEQUENCE [LARGE SCALE GENOMIC DNA]</scope>
    <source>
        <strain evidence="1 2">W5455</strain>
    </source>
</reference>
<dbReference type="EMBL" id="ADFP01000061">
    <property type="protein sequence ID" value="EFB90829.1"/>
    <property type="molecule type" value="Genomic_DNA"/>
</dbReference>
<organism evidence="1 2">
    <name type="scientific">Pyramidobacter piscolens W5455</name>
    <dbReference type="NCBI Taxonomy" id="352165"/>
    <lineage>
        <taxon>Bacteria</taxon>
        <taxon>Thermotogati</taxon>
        <taxon>Synergistota</taxon>
        <taxon>Synergistia</taxon>
        <taxon>Synergistales</taxon>
        <taxon>Dethiosulfovibrionaceae</taxon>
        <taxon>Pyramidobacter</taxon>
    </lineage>
</organism>
<evidence type="ECO:0000313" key="1">
    <source>
        <dbReference type="EMBL" id="EFB90829.1"/>
    </source>
</evidence>
<accession>A0ABM9ZVC7</accession>
<keyword evidence="2" id="KW-1185">Reference proteome</keyword>
<proteinExistence type="predicted"/>
<gene>
    <name evidence="1" type="ORF">HMPREF7215_1146</name>
</gene>
<evidence type="ECO:0000313" key="2">
    <source>
        <dbReference type="Proteomes" id="UP000006462"/>
    </source>
</evidence>
<name>A0ABM9ZVC7_9BACT</name>
<protein>
    <submittedName>
        <fullName evidence="1">Uncharacterized protein</fullName>
    </submittedName>
</protein>
<comment type="caution">
    <text evidence="1">The sequence shown here is derived from an EMBL/GenBank/DDBJ whole genome shotgun (WGS) entry which is preliminary data.</text>
</comment>
<sequence length="42" mass="4684">MQHPLNESGATTIFTLIVSLPSEVFGSCKTIIKKFMSDYYVS</sequence>
<dbReference type="Proteomes" id="UP000006462">
    <property type="component" value="Unassembled WGS sequence"/>
</dbReference>